<dbReference type="AlphaFoldDB" id="A0A7J5TTV9"/>
<evidence type="ECO:0000256" key="7">
    <source>
        <dbReference type="ARBA" id="ARBA00023237"/>
    </source>
</evidence>
<dbReference type="InterPro" id="IPR036942">
    <property type="entry name" value="Beta-barrel_TonB_sf"/>
</dbReference>
<dbReference type="SUPFAM" id="SSF56935">
    <property type="entry name" value="Porins"/>
    <property type="match status" value="1"/>
</dbReference>
<dbReference type="InterPro" id="IPR008969">
    <property type="entry name" value="CarboxyPept-like_regulatory"/>
</dbReference>
<proteinExistence type="inferred from homology"/>
<evidence type="ECO:0000256" key="2">
    <source>
        <dbReference type="ARBA" id="ARBA00022448"/>
    </source>
</evidence>
<evidence type="ECO:0000259" key="12">
    <source>
        <dbReference type="Pfam" id="PF00593"/>
    </source>
</evidence>
<dbReference type="Gene3D" id="2.60.40.1120">
    <property type="entry name" value="Carboxypeptidase-like, regulatory domain"/>
    <property type="match status" value="1"/>
</dbReference>
<dbReference type="InterPro" id="IPR023996">
    <property type="entry name" value="TonB-dep_OMP_SusC/RagA"/>
</dbReference>
<dbReference type="NCBIfam" id="TIGR04056">
    <property type="entry name" value="OMP_RagA_SusC"/>
    <property type="match status" value="1"/>
</dbReference>
<keyword evidence="3 8" id="KW-1134">Transmembrane beta strand</keyword>
<evidence type="ECO:0000313" key="14">
    <source>
        <dbReference type="EMBL" id="KAB7727330.1"/>
    </source>
</evidence>
<dbReference type="InterPro" id="IPR039426">
    <property type="entry name" value="TonB-dep_rcpt-like"/>
</dbReference>
<keyword evidence="4 8" id="KW-0812">Transmembrane</keyword>
<dbReference type="InterPro" id="IPR000531">
    <property type="entry name" value="Beta-barrel_TonB"/>
</dbReference>
<dbReference type="InterPro" id="IPR023997">
    <property type="entry name" value="TonB-dep_OMP_SusC/RagA_CS"/>
</dbReference>
<dbReference type="EMBL" id="WELI01000011">
    <property type="protein sequence ID" value="KAB7727330.1"/>
    <property type="molecule type" value="Genomic_DNA"/>
</dbReference>
<evidence type="ECO:0000256" key="3">
    <source>
        <dbReference type="ARBA" id="ARBA00022452"/>
    </source>
</evidence>
<keyword evidence="2 8" id="KW-0813">Transport</keyword>
<dbReference type="Gene3D" id="2.40.170.20">
    <property type="entry name" value="TonB-dependent receptor, beta-barrel domain"/>
    <property type="match status" value="1"/>
</dbReference>
<feature type="domain" description="TonB-dependent receptor-like beta-barrel" evidence="12">
    <location>
        <begin position="418"/>
        <end position="975"/>
    </location>
</feature>
<evidence type="ECO:0000313" key="15">
    <source>
        <dbReference type="Proteomes" id="UP000488299"/>
    </source>
</evidence>
<dbReference type="InterPro" id="IPR012910">
    <property type="entry name" value="Plug_dom"/>
</dbReference>
<comment type="similarity">
    <text evidence="8 9">Belongs to the TonB-dependent receptor family.</text>
</comment>
<name>A0A7J5TTV9_9BACT</name>
<evidence type="ECO:0000259" key="13">
    <source>
        <dbReference type="Pfam" id="PF07715"/>
    </source>
</evidence>
<comment type="caution">
    <text evidence="14">The sequence shown here is derived from an EMBL/GenBank/DDBJ whole genome shotgun (WGS) entry which is preliminary data.</text>
</comment>
<feature type="chain" id="PRO_5029843549" evidence="11">
    <location>
        <begin position="21"/>
        <end position="1027"/>
    </location>
</feature>
<sequence>MQKRVLFVVVCLLLSGSLLAQTTGGDTDGRPTNGRPTDGRSSARITGTVRSDKGEAIPGVNVVIQGQQRGTVTDANGQFSIEATPGQRLIFSSIGYEGGQAQIKEVGSSTKLNVTLRESSAQLGEVIVVGYGTQERKNLIGSITKIDPSETKSIPVGSFDQQLQGKVPGVQISASTGVPGERTNIRVRGATSINGSTDPLYVVDGVFINGNSLQTIGTGGKATSPIADLNPSDIESIEILKDAEATALYGSRGANGVILVTTKRGSFGQKPTISVNASVGAARAAKLWDLTTGPQHAELVNEWWVNTGKDTPSLNRTFSNRPFRPVAEVGRGLPEEQKTYDRLSELFRTARLQNYDLALSGGTQTTKYYIGAGFNSQEAIIRPINFDRANFKVNLDQQVSDKVQIGVSNTFSRTYRNQARAGDGPAGGLLQAALHTPTYLSPVNEQGVLVGRAGFDNLTLLLQNYDVNTTSLRYIGNLYADAQLLPGLKFRSSWGLDYNNYNESEYWNSLLISGSPNGLATSSVSQFTTWLNEQTLSYRVRIGAKHHVGLLVGNTLQSDVLTRTYAEGRGFANDDFTQISSAATTAASQSWSKNTLASFFGRANYNFGGKYLFDVSLRADGSSRFGADRKWGYFPALGAAWRIKQEPFLQSVSFISDLKLRGSWGVTGNQNGIGNFAAQGLWTGGTGYQGNPGISPQQLGNPDLQWERTGQSSLGLDLGLLNERIRLELNLYRKLTTNGLIQLALPATTGFSQYWSNAAEISNRGFELSLSTVNVQRGNLTWSTSFNIARNVNRIERLPNPLRYGSRDLILQQEGFPLYSFWVYKQLYVDTQTGNAVYDDVNKDGQITVADRQLLGSIWPKFFGGLTNNLTYKGFDVNLFFAFQYGNQIYNHNRFFGEGGGARDAARIIFASNLARWQKPGDVTDVPRIDGINVNNYRDGGSRWLEDGSFLRLRSLTVGYTFPKELTTKVGLQNLRIYAVGTNLWLLTRYTGLDPESSASSDPNAQGIDLGTPPQPVGIQGGLSLTF</sequence>
<accession>A0A7J5TTV9</accession>
<keyword evidence="7 8" id="KW-0998">Cell outer membrane</keyword>
<gene>
    <name evidence="14" type="ORF">F5984_22150</name>
</gene>
<evidence type="ECO:0000256" key="1">
    <source>
        <dbReference type="ARBA" id="ARBA00004571"/>
    </source>
</evidence>
<comment type="subcellular location">
    <subcellularLocation>
        <location evidence="1 8">Cell outer membrane</location>
        <topology evidence="1 8">Multi-pass membrane protein</topology>
    </subcellularLocation>
</comment>
<dbReference type="GO" id="GO:0009279">
    <property type="term" value="C:cell outer membrane"/>
    <property type="evidence" value="ECO:0007669"/>
    <property type="project" value="UniProtKB-SubCell"/>
</dbReference>
<evidence type="ECO:0000256" key="6">
    <source>
        <dbReference type="ARBA" id="ARBA00023136"/>
    </source>
</evidence>
<feature type="region of interest" description="Disordered" evidence="10">
    <location>
        <begin position="996"/>
        <end position="1027"/>
    </location>
</feature>
<keyword evidence="6 8" id="KW-0472">Membrane</keyword>
<evidence type="ECO:0000256" key="11">
    <source>
        <dbReference type="SAM" id="SignalP"/>
    </source>
</evidence>
<dbReference type="Pfam" id="PF07715">
    <property type="entry name" value="Plug"/>
    <property type="match status" value="1"/>
</dbReference>
<dbReference type="Pfam" id="PF00593">
    <property type="entry name" value="TonB_dep_Rec_b-barrel"/>
    <property type="match status" value="1"/>
</dbReference>
<feature type="domain" description="TonB-dependent receptor plug" evidence="13">
    <location>
        <begin position="137"/>
        <end position="257"/>
    </location>
</feature>
<evidence type="ECO:0000256" key="4">
    <source>
        <dbReference type="ARBA" id="ARBA00022692"/>
    </source>
</evidence>
<dbReference type="NCBIfam" id="TIGR04057">
    <property type="entry name" value="SusC_RagA_signa"/>
    <property type="match status" value="1"/>
</dbReference>
<reference evidence="14 15" key="1">
    <citation type="submission" date="2019-10" db="EMBL/GenBank/DDBJ databases">
        <title>Rudanella paleaurantiibacter sp. nov., isolated from sludge.</title>
        <authorList>
            <person name="Xu S.Q."/>
        </authorList>
    </citation>
    <scope>NUCLEOTIDE SEQUENCE [LARGE SCALE GENOMIC DNA]</scope>
    <source>
        <strain evidence="14 15">HX-22-17</strain>
    </source>
</reference>
<dbReference type="Proteomes" id="UP000488299">
    <property type="component" value="Unassembled WGS sequence"/>
</dbReference>
<feature type="signal peptide" evidence="11">
    <location>
        <begin position="1"/>
        <end position="20"/>
    </location>
</feature>
<dbReference type="RefSeq" id="WP_152126406.1">
    <property type="nucleotide sequence ID" value="NZ_WELI01000011.1"/>
</dbReference>
<keyword evidence="15" id="KW-1185">Reference proteome</keyword>
<dbReference type="Gene3D" id="2.170.130.10">
    <property type="entry name" value="TonB-dependent receptor, plug domain"/>
    <property type="match status" value="1"/>
</dbReference>
<organism evidence="14 15">
    <name type="scientific">Rudanella paleaurantiibacter</name>
    <dbReference type="NCBI Taxonomy" id="2614655"/>
    <lineage>
        <taxon>Bacteria</taxon>
        <taxon>Pseudomonadati</taxon>
        <taxon>Bacteroidota</taxon>
        <taxon>Cytophagia</taxon>
        <taxon>Cytophagales</taxon>
        <taxon>Cytophagaceae</taxon>
        <taxon>Rudanella</taxon>
    </lineage>
</organism>
<evidence type="ECO:0000256" key="9">
    <source>
        <dbReference type="RuleBase" id="RU003357"/>
    </source>
</evidence>
<keyword evidence="5 9" id="KW-0798">TonB box</keyword>
<keyword evidence="11" id="KW-0732">Signal</keyword>
<dbReference type="PROSITE" id="PS52016">
    <property type="entry name" value="TONB_DEPENDENT_REC_3"/>
    <property type="match status" value="1"/>
</dbReference>
<evidence type="ECO:0000256" key="10">
    <source>
        <dbReference type="SAM" id="MobiDB-lite"/>
    </source>
</evidence>
<protein>
    <submittedName>
        <fullName evidence="14">SusC/RagA family TonB-linked outer membrane protein</fullName>
    </submittedName>
</protein>
<feature type="region of interest" description="Disordered" evidence="10">
    <location>
        <begin position="22"/>
        <end position="45"/>
    </location>
</feature>
<dbReference type="InterPro" id="IPR037066">
    <property type="entry name" value="Plug_dom_sf"/>
</dbReference>
<dbReference type="SUPFAM" id="SSF49464">
    <property type="entry name" value="Carboxypeptidase regulatory domain-like"/>
    <property type="match status" value="1"/>
</dbReference>
<evidence type="ECO:0000256" key="5">
    <source>
        <dbReference type="ARBA" id="ARBA00023077"/>
    </source>
</evidence>
<evidence type="ECO:0000256" key="8">
    <source>
        <dbReference type="PROSITE-ProRule" id="PRU01360"/>
    </source>
</evidence>
<dbReference type="Pfam" id="PF13715">
    <property type="entry name" value="CarbopepD_reg_2"/>
    <property type="match status" value="1"/>
</dbReference>